<evidence type="ECO:0000313" key="4">
    <source>
        <dbReference type="Proteomes" id="UP001501237"/>
    </source>
</evidence>
<comment type="caution">
    <text evidence="3">The sequence shown here is derived from an EMBL/GenBank/DDBJ whole genome shotgun (WGS) entry which is preliminary data.</text>
</comment>
<dbReference type="NCBIfam" id="NF047864">
    <property type="entry name" value="CBU_0592_membra"/>
    <property type="match status" value="1"/>
</dbReference>
<feature type="transmembrane region" description="Helical" evidence="1">
    <location>
        <begin position="53"/>
        <end position="74"/>
    </location>
</feature>
<gene>
    <name evidence="3" type="ORF">GCM10010468_55570</name>
</gene>
<proteinExistence type="predicted"/>
<name>A0ABP6QGB8_9ACTN</name>
<dbReference type="Proteomes" id="UP001501237">
    <property type="component" value="Unassembled WGS sequence"/>
</dbReference>
<dbReference type="EMBL" id="BAAAUV010000016">
    <property type="protein sequence ID" value="GAA3226975.1"/>
    <property type="molecule type" value="Genomic_DNA"/>
</dbReference>
<evidence type="ECO:0000256" key="1">
    <source>
        <dbReference type="SAM" id="Phobius"/>
    </source>
</evidence>
<sequence>MSQLVQISGSLLVLAGFVLSQRGVLDARSPRYLLANLAGSSILAAEALVLRQWGFLLLEGVWAAVSAASLLSLLRTARR</sequence>
<protein>
    <recommendedName>
        <fullName evidence="2">CBU-0592-like domain-containing protein</fullName>
    </recommendedName>
</protein>
<dbReference type="Pfam" id="PF26604">
    <property type="entry name" value="CBU_0592"/>
    <property type="match status" value="1"/>
</dbReference>
<dbReference type="InterPro" id="IPR058058">
    <property type="entry name" value="CBU_0592-like"/>
</dbReference>
<keyword evidence="1" id="KW-0472">Membrane</keyword>
<organism evidence="3 4">
    <name type="scientific">Actinocorallia longicatena</name>
    <dbReference type="NCBI Taxonomy" id="111803"/>
    <lineage>
        <taxon>Bacteria</taxon>
        <taxon>Bacillati</taxon>
        <taxon>Actinomycetota</taxon>
        <taxon>Actinomycetes</taxon>
        <taxon>Streptosporangiales</taxon>
        <taxon>Thermomonosporaceae</taxon>
        <taxon>Actinocorallia</taxon>
    </lineage>
</organism>
<keyword evidence="1" id="KW-1133">Transmembrane helix</keyword>
<dbReference type="RefSeq" id="WP_344833941.1">
    <property type="nucleotide sequence ID" value="NZ_BAAAUV010000016.1"/>
</dbReference>
<evidence type="ECO:0000259" key="2">
    <source>
        <dbReference type="Pfam" id="PF26604"/>
    </source>
</evidence>
<reference evidence="4" key="1">
    <citation type="journal article" date="2019" name="Int. J. Syst. Evol. Microbiol.">
        <title>The Global Catalogue of Microorganisms (GCM) 10K type strain sequencing project: providing services to taxonomists for standard genome sequencing and annotation.</title>
        <authorList>
            <consortium name="The Broad Institute Genomics Platform"/>
            <consortium name="The Broad Institute Genome Sequencing Center for Infectious Disease"/>
            <person name="Wu L."/>
            <person name="Ma J."/>
        </authorList>
    </citation>
    <scope>NUCLEOTIDE SEQUENCE [LARGE SCALE GENOMIC DNA]</scope>
    <source>
        <strain evidence="4">JCM 9377</strain>
    </source>
</reference>
<feature type="domain" description="CBU-0592-like" evidence="2">
    <location>
        <begin position="3"/>
        <end position="75"/>
    </location>
</feature>
<keyword evidence="4" id="KW-1185">Reference proteome</keyword>
<keyword evidence="1" id="KW-0812">Transmembrane</keyword>
<evidence type="ECO:0000313" key="3">
    <source>
        <dbReference type="EMBL" id="GAA3226975.1"/>
    </source>
</evidence>
<accession>A0ABP6QGB8</accession>